<organism evidence="1 2">
    <name type="scientific">Carpinus fangiana</name>
    <dbReference type="NCBI Taxonomy" id="176857"/>
    <lineage>
        <taxon>Eukaryota</taxon>
        <taxon>Viridiplantae</taxon>
        <taxon>Streptophyta</taxon>
        <taxon>Embryophyta</taxon>
        <taxon>Tracheophyta</taxon>
        <taxon>Spermatophyta</taxon>
        <taxon>Magnoliopsida</taxon>
        <taxon>eudicotyledons</taxon>
        <taxon>Gunneridae</taxon>
        <taxon>Pentapetalae</taxon>
        <taxon>rosids</taxon>
        <taxon>fabids</taxon>
        <taxon>Fagales</taxon>
        <taxon>Betulaceae</taxon>
        <taxon>Carpinus</taxon>
    </lineage>
</organism>
<reference evidence="1 2" key="1">
    <citation type="submission" date="2019-06" db="EMBL/GenBank/DDBJ databases">
        <title>A chromosomal-level reference genome of Carpinus fangiana (Coryloideae, Betulaceae).</title>
        <authorList>
            <person name="Yang X."/>
            <person name="Wang Z."/>
            <person name="Zhang L."/>
            <person name="Hao G."/>
            <person name="Liu J."/>
            <person name="Yang Y."/>
        </authorList>
    </citation>
    <scope>NUCLEOTIDE SEQUENCE [LARGE SCALE GENOMIC DNA]</scope>
    <source>
        <strain evidence="1">Cfa_2016G</strain>
        <tissue evidence="1">Leaf</tissue>
    </source>
</reference>
<sequence>MPVARLPRMKLLVGHARFSSLIWLVLLAQFFLHSASQPASRLDPEPVRHIGGLAIAKPPFGALLPLKSGWNWDSKLERRNVSINHGNSTAFSPTVSSLKPCVLCYKNSPTRC</sequence>
<protein>
    <submittedName>
        <fullName evidence="1">Uncharacterized protein</fullName>
    </submittedName>
</protein>
<dbReference type="Proteomes" id="UP000327013">
    <property type="component" value="Unassembled WGS sequence"/>
</dbReference>
<dbReference type="AlphaFoldDB" id="A0A5N6KYT5"/>
<comment type="caution">
    <text evidence="1">The sequence shown here is derived from an EMBL/GenBank/DDBJ whole genome shotgun (WGS) entry which is preliminary data.</text>
</comment>
<proteinExistence type="predicted"/>
<keyword evidence="2" id="KW-1185">Reference proteome</keyword>
<evidence type="ECO:0000313" key="2">
    <source>
        <dbReference type="Proteomes" id="UP000327013"/>
    </source>
</evidence>
<evidence type="ECO:0000313" key="1">
    <source>
        <dbReference type="EMBL" id="KAB8364857.1"/>
    </source>
</evidence>
<name>A0A5N6KYT5_9ROSI</name>
<gene>
    <name evidence="1" type="ORF">FH972_024718</name>
</gene>
<accession>A0A5N6KYT5</accession>
<dbReference type="EMBL" id="VIBQ01000018">
    <property type="protein sequence ID" value="KAB8364857.1"/>
    <property type="molecule type" value="Genomic_DNA"/>
</dbReference>